<dbReference type="OrthoDB" id="9815663at2"/>
<name>A0A419SRB7_9BACL</name>
<dbReference type="InterPro" id="IPR050519">
    <property type="entry name" value="Glycosyltransf_28_UgtP"/>
</dbReference>
<evidence type="ECO:0008006" key="9">
    <source>
        <dbReference type="Google" id="ProtNLM"/>
    </source>
</evidence>
<evidence type="ECO:0000259" key="6">
    <source>
        <dbReference type="Pfam" id="PF06925"/>
    </source>
</evidence>
<evidence type="ECO:0000256" key="1">
    <source>
        <dbReference type="ARBA" id="ARBA00004370"/>
    </source>
</evidence>
<evidence type="ECO:0000313" key="7">
    <source>
        <dbReference type="EMBL" id="RKD27062.1"/>
    </source>
</evidence>
<keyword evidence="4" id="KW-0808">Transferase</keyword>
<evidence type="ECO:0000256" key="4">
    <source>
        <dbReference type="ARBA" id="ARBA00022679"/>
    </source>
</evidence>
<organism evidence="7 8">
    <name type="scientific">Ammoniphilus oxalaticus</name>
    <dbReference type="NCBI Taxonomy" id="66863"/>
    <lineage>
        <taxon>Bacteria</taxon>
        <taxon>Bacillati</taxon>
        <taxon>Bacillota</taxon>
        <taxon>Bacilli</taxon>
        <taxon>Bacillales</taxon>
        <taxon>Paenibacillaceae</taxon>
        <taxon>Aneurinibacillus group</taxon>
        <taxon>Ammoniphilus</taxon>
    </lineage>
</organism>
<protein>
    <recommendedName>
        <fullName evidence="9">Galactosyldiacylglycerol synthase</fullName>
    </recommendedName>
</protein>
<dbReference type="PANTHER" id="PTHR43025">
    <property type="entry name" value="MONOGALACTOSYLDIACYLGLYCEROL SYNTHASE"/>
    <property type="match status" value="1"/>
</dbReference>
<dbReference type="AlphaFoldDB" id="A0A419SRB7"/>
<dbReference type="GO" id="GO:0009247">
    <property type="term" value="P:glycolipid biosynthetic process"/>
    <property type="evidence" value="ECO:0007669"/>
    <property type="project" value="InterPro"/>
</dbReference>
<keyword evidence="8" id="KW-1185">Reference proteome</keyword>
<gene>
    <name evidence="7" type="ORF">BEP19_00365</name>
</gene>
<evidence type="ECO:0000313" key="8">
    <source>
        <dbReference type="Proteomes" id="UP000284219"/>
    </source>
</evidence>
<evidence type="ECO:0000259" key="5">
    <source>
        <dbReference type="Pfam" id="PF04101"/>
    </source>
</evidence>
<dbReference type="GO" id="GO:0016758">
    <property type="term" value="F:hexosyltransferase activity"/>
    <property type="evidence" value="ECO:0007669"/>
    <property type="project" value="InterPro"/>
</dbReference>
<dbReference type="GO" id="GO:0016020">
    <property type="term" value="C:membrane"/>
    <property type="evidence" value="ECO:0007669"/>
    <property type="project" value="UniProtKB-SubCell"/>
</dbReference>
<dbReference type="Gene3D" id="3.40.50.2000">
    <property type="entry name" value="Glycogen Phosphorylase B"/>
    <property type="match status" value="1"/>
</dbReference>
<evidence type="ECO:0000256" key="3">
    <source>
        <dbReference type="ARBA" id="ARBA00022676"/>
    </source>
</evidence>
<dbReference type="Pfam" id="PF04101">
    <property type="entry name" value="Glyco_tran_28_C"/>
    <property type="match status" value="1"/>
</dbReference>
<sequence length="372" mass="41631">MKVLILTESIAGTGHYQAAKNVAKGIAAVYPHAQIEVDQSLTHVNPFLERMTSKLYMGTIQHAAKLWGWAYQREREWSLLTKQALRKYIARKLQPYLEERGPDVVVSTHAFCLGGLAELKKKTSKPFRLGVALTDYSVNPFWIHSEIDHYFVGAMELKSRLIDQYGVSEKNIFVTGIPIDPCYSQRLDPIQARVKLNLQGDLPLCLVMGGGLGLVPFIEILKGLAEMDQKVKVCVITGTNTKAKEQLERWLEKTSYPHPVYVKEYVSNMDEWMSAADLLIGKPGGLTVSEALACGLPLLIYKPIPGQEERNSQFLMDSQLALRVKSQAELPQLVDRFLADQQGARLLKQQIAKYSMPDAAYQVGKILCGPVE</sequence>
<dbReference type="InterPro" id="IPR009695">
    <property type="entry name" value="Diacylglyc_glucosyltr_N"/>
</dbReference>
<comment type="subcellular location">
    <subcellularLocation>
        <location evidence="1">Membrane</location>
    </subcellularLocation>
</comment>
<dbReference type="InterPro" id="IPR007235">
    <property type="entry name" value="Glyco_trans_28_C"/>
</dbReference>
<dbReference type="EMBL" id="MCHY01000001">
    <property type="protein sequence ID" value="RKD27062.1"/>
    <property type="molecule type" value="Genomic_DNA"/>
</dbReference>
<dbReference type="SUPFAM" id="SSF53756">
    <property type="entry name" value="UDP-Glycosyltransferase/glycogen phosphorylase"/>
    <property type="match status" value="1"/>
</dbReference>
<reference evidence="7 8" key="1">
    <citation type="submission" date="2016-08" db="EMBL/GenBank/DDBJ databases">
        <title>Novel Firmicute Genomes.</title>
        <authorList>
            <person name="Poppleton D.I."/>
            <person name="Gribaldo S."/>
        </authorList>
    </citation>
    <scope>NUCLEOTIDE SEQUENCE [LARGE SCALE GENOMIC DNA]</scope>
    <source>
        <strain evidence="7 8">RAOx-1</strain>
    </source>
</reference>
<dbReference type="PANTHER" id="PTHR43025:SF3">
    <property type="entry name" value="MONOGALACTOSYLDIACYLGLYCEROL SYNTHASE 1, CHLOROPLASTIC"/>
    <property type="match status" value="1"/>
</dbReference>
<dbReference type="Pfam" id="PF06925">
    <property type="entry name" value="MGDG_synth"/>
    <property type="match status" value="1"/>
</dbReference>
<feature type="domain" description="Glycosyl transferase family 28 C-terminal" evidence="5">
    <location>
        <begin position="205"/>
        <end position="335"/>
    </location>
</feature>
<proteinExistence type="inferred from homology"/>
<comment type="similarity">
    <text evidence="2">Belongs to the glycosyltransferase 28 family.</text>
</comment>
<dbReference type="Proteomes" id="UP000284219">
    <property type="component" value="Unassembled WGS sequence"/>
</dbReference>
<feature type="domain" description="Diacylglycerol glucosyltransferase N-terminal" evidence="6">
    <location>
        <begin position="15"/>
        <end position="179"/>
    </location>
</feature>
<comment type="caution">
    <text evidence="7">The sequence shown here is derived from an EMBL/GenBank/DDBJ whole genome shotgun (WGS) entry which is preliminary data.</text>
</comment>
<accession>A0A419SRB7</accession>
<evidence type="ECO:0000256" key="2">
    <source>
        <dbReference type="ARBA" id="ARBA00006962"/>
    </source>
</evidence>
<dbReference type="RefSeq" id="WP_120187882.1">
    <property type="nucleotide sequence ID" value="NZ_MCHY01000001.1"/>
</dbReference>
<keyword evidence="3" id="KW-0328">Glycosyltransferase</keyword>